<reference evidence="4 5" key="1">
    <citation type="submission" date="2018-06" db="EMBL/GenBank/DDBJ databases">
        <title>Three novel Pseudomonas species isolated from symptomatic oak.</title>
        <authorList>
            <person name="Bueno-Gonzalez V."/>
            <person name="Brady C."/>
        </authorList>
    </citation>
    <scope>NUCLEOTIDE SEQUENCE [LARGE SCALE GENOMIC DNA]</scope>
    <source>
        <strain evidence="4 5">P17C</strain>
    </source>
</reference>
<sequence length="267" mass="29472">MATLRNILVSLFLLACLPVQADTEIITLNFRLGEQLLPVAQSLIGERGKVTAHENQLIVSAPAEAIGELREVLVQLDREPRRLLISVDSQDRALRGDGDYRTLDDIPTDDDMQRPPSDGPATTRIIRRQTLGNGTGIRRIQATEGHPALIQTGQIVPLESTTTDAYGRLQQQTHYHELVNGFYATAYVIGNRVEVTLETRRDSLAGQQTNRIETRDSSTRIGGNLGEWISIAEVDESGDSGQAPGNRRYSTEGPRNLGLRLKVDILQ</sequence>
<dbReference type="Proteomes" id="UP000292639">
    <property type="component" value="Unassembled WGS sequence"/>
</dbReference>
<evidence type="ECO:0000313" key="5">
    <source>
        <dbReference type="Proteomes" id="UP000292639"/>
    </source>
</evidence>
<feature type="region of interest" description="Disordered" evidence="1">
    <location>
        <begin position="96"/>
        <end position="121"/>
    </location>
</feature>
<feature type="domain" description="NolW-like" evidence="3">
    <location>
        <begin position="23"/>
        <end position="81"/>
    </location>
</feature>
<evidence type="ECO:0000256" key="2">
    <source>
        <dbReference type="SAM" id="SignalP"/>
    </source>
</evidence>
<organism evidence="4 5">
    <name type="scientific">Stutzerimonas kirkiae</name>
    <dbReference type="NCBI Taxonomy" id="2211392"/>
    <lineage>
        <taxon>Bacteria</taxon>
        <taxon>Pseudomonadati</taxon>
        <taxon>Pseudomonadota</taxon>
        <taxon>Gammaproteobacteria</taxon>
        <taxon>Pseudomonadales</taxon>
        <taxon>Pseudomonadaceae</taxon>
        <taxon>Stutzerimonas</taxon>
    </lineage>
</organism>
<comment type="caution">
    <text evidence="4">The sequence shown here is derived from an EMBL/GenBank/DDBJ whole genome shotgun (WGS) entry which is preliminary data.</text>
</comment>
<evidence type="ECO:0000313" key="4">
    <source>
        <dbReference type="EMBL" id="TBU98855.1"/>
    </source>
</evidence>
<keyword evidence="2" id="KW-0732">Signal</keyword>
<feature type="region of interest" description="Disordered" evidence="1">
    <location>
        <begin position="235"/>
        <end position="254"/>
    </location>
</feature>
<accession>A0A4V2KDE0</accession>
<name>A0A4V2KDE0_9GAMM</name>
<dbReference type="RefSeq" id="WP_131183873.1">
    <property type="nucleotide sequence ID" value="NZ_QJUO01000007.1"/>
</dbReference>
<feature type="signal peptide" evidence="2">
    <location>
        <begin position="1"/>
        <end position="21"/>
    </location>
</feature>
<proteinExistence type="predicted"/>
<dbReference type="Pfam" id="PF03958">
    <property type="entry name" value="Secretin_N"/>
    <property type="match status" value="1"/>
</dbReference>
<dbReference type="Gene3D" id="3.30.1370.120">
    <property type="match status" value="1"/>
</dbReference>
<dbReference type="InterPro" id="IPR038591">
    <property type="entry name" value="NolW-like_sf"/>
</dbReference>
<dbReference type="AlphaFoldDB" id="A0A4V2KDE0"/>
<evidence type="ECO:0000259" key="3">
    <source>
        <dbReference type="Pfam" id="PF03958"/>
    </source>
</evidence>
<keyword evidence="5" id="KW-1185">Reference proteome</keyword>
<gene>
    <name evidence="4" type="ORF">DNJ96_03840</name>
</gene>
<protein>
    <submittedName>
        <fullName evidence="4">Secretin</fullName>
    </submittedName>
</protein>
<dbReference type="PROSITE" id="PS51257">
    <property type="entry name" value="PROKAR_LIPOPROTEIN"/>
    <property type="match status" value="1"/>
</dbReference>
<dbReference type="InterPro" id="IPR005644">
    <property type="entry name" value="NolW-like"/>
</dbReference>
<feature type="chain" id="PRO_5020283600" evidence="2">
    <location>
        <begin position="22"/>
        <end position="267"/>
    </location>
</feature>
<dbReference type="EMBL" id="QJUP01000003">
    <property type="protein sequence ID" value="TBU98855.1"/>
    <property type="molecule type" value="Genomic_DNA"/>
</dbReference>
<evidence type="ECO:0000256" key="1">
    <source>
        <dbReference type="SAM" id="MobiDB-lite"/>
    </source>
</evidence>